<protein>
    <submittedName>
        <fullName evidence="5">Site-specific recombinase XerD</fullName>
    </submittedName>
</protein>
<dbReference type="InterPro" id="IPR011010">
    <property type="entry name" value="DNA_brk_join_enz"/>
</dbReference>
<dbReference type="OrthoDB" id="1098628at2"/>
<dbReference type="EMBL" id="QGGO01000002">
    <property type="protein sequence ID" value="PWK28955.1"/>
    <property type="molecule type" value="Genomic_DNA"/>
</dbReference>
<accession>A0A316EHI6</accession>
<dbReference type="InterPro" id="IPR002104">
    <property type="entry name" value="Integrase_catalytic"/>
</dbReference>
<evidence type="ECO:0000256" key="1">
    <source>
        <dbReference type="ARBA" id="ARBA00008857"/>
    </source>
</evidence>
<dbReference type="InterPro" id="IPR010998">
    <property type="entry name" value="Integrase_recombinase_N"/>
</dbReference>
<evidence type="ECO:0000256" key="3">
    <source>
        <dbReference type="ARBA" id="ARBA00023172"/>
    </source>
</evidence>
<gene>
    <name evidence="5" type="ORF">LV89_00508</name>
</gene>
<evidence type="ECO:0000313" key="6">
    <source>
        <dbReference type="Proteomes" id="UP000245489"/>
    </source>
</evidence>
<evidence type="ECO:0000256" key="2">
    <source>
        <dbReference type="ARBA" id="ARBA00023125"/>
    </source>
</evidence>
<dbReference type="CDD" id="cd01185">
    <property type="entry name" value="INTN1_C_like"/>
    <property type="match status" value="1"/>
</dbReference>
<dbReference type="Gene3D" id="1.10.150.130">
    <property type="match status" value="1"/>
</dbReference>
<dbReference type="AlphaFoldDB" id="A0A316EHI6"/>
<name>A0A316EHI6_9BACT</name>
<evidence type="ECO:0000313" key="5">
    <source>
        <dbReference type="EMBL" id="PWK28955.1"/>
    </source>
</evidence>
<dbReference type="GO" id="GO:0003677">
    <property type="term" value="F:DNA binding"/>
    <property type="evidence" value="ECO:0007669"/>
    <property type="project" value="UniProtKB-KW"/>
</dbReference>
<sequence length="262" mass="30094">MKVEFKGQNIQLEEVEPIVADNLINYLKNVRGNQQDHAVRHAKTLKSVFAFAQDNGWIPYSKFANKSYKRGVKKEIHFLNEKEIRQIVELKLYSPNLQLVKDLYIFSCYTGLSFADVMNLKASDIQRYEEDFDYISKARQKGAENSNFKKKVFFTPVLPEAENILKKYEEIAQLSPEGFYFPRITNQQINRTIKDIAALAKIENPEKVTYHSSRRTCASLLYNYGVPISIVAKVLGHSSELVTLTLNPKVAICLKIPMIANH</sequence>
<dbReference type="Proteomes" id="UP000245489">
    <property type="component" value="Unassembled WGS sequence"/>
</dbReference>
<dbReference type="Gene3D" id="1.10.443.10">
    <property type="entry name" value="Intergrase catalytic core"/>
    <property type="match status" value="1"/>
</dbReference>
<dbReference type="GO" id="GO:0006310">
    <property type="term" value="P:DNA recombination"/>
    <property type="evidence" value="ECO:0007669"/>
    <property type="project" value="UniProtKB-KW"/>
</dbReference>
<keyword evidence="3" id="KW-0233">DNA recombination</keyword>
<dbReference type="GO" id="GO:0015074">
    <property type="term" value="P:DNA integration"/>
    <property type="evidence" value="ECO:0007669"/>
    <property type="project" value="InterPro"/>
</dbReference>
<keyword evidence="6" id="KW-1185">Reference proteome</keyword>
<dbReference type="InterPro" id="IPR050090">
    <property type="entry name" value="Tyrosine_recombinase_XerCD"/>
</dbReference>
<proteinExistence type="inferred from homology"/>
<keyword evidence="2" id="KW-0238">DNA-binding</keyword>
<dbReference type="SUPFAM" id="SSF56349">
    <property type="entry name" value="DNA breaking-rejoining enzymes"/>
    <property type="match status" value="1"/>
</dbReference>
<organism evidence="5 6">
    <name type="scientific">Arcicella aurantiaca</name>
    <dbReference type="NCBI Taxonomy" id="591202"/>
    <lineage>
        <taxon>Bacteria</taxon>
        <taxon>Pseudomonadati</taxon>
        <taxon>Bacteroidota</taxon>
        <taxon>Cytophagia</taxon>
        <taxon>Cytophagales</taxon>
        <taxon>Flectobacillaceae</taxon>
        <taxon>Arcicella</taxon>
    </lineage>
</organism>
<dbReference type="PANTHER" id="PTHR30349:SF64">
    <property type="entry name" value="PROPHAGE INTEGRASE INTD-RELATED"/>
    <property type="match status" value="1"/>
</dbReference>
<comment type="caution">
    <text evidence="5">The sequence shown here is derived from an EMBL/GenBank/DDBJ whole genome shotgun (WGS) entry which is preliminary data.</text>
</comment>
<comment type="similarity">
    <text evidence="1">Belongs to the 'phage' integrase family.</text>
</comment>
<dbReference type="Pfam" id="PF00589">
    <property type="entry name" value="Phage_integrase"/>
    <property type="match status" value="1"/>
</dbReference>
<dbReference type="PROSITE" id="PS51898">
    <property type="entry name" value="TYR_RECOMBINASE"/>
    <property type="match status" value="1"/>
</dbReference>
<dbReference type="PANTHER" id="PTHR30349">
    <property type="entry name" value="PHAGE INTEGRASE-RELATED"/>
    <property type="match status" value="1"/>
</dbReference>
<evidence type="ECO:0000259" key="4">
    <source>
        <dbReference type="PROSITE" id="PS51898"/>
    </source>
</evidence>
<dbReference type="InterPro" id="IPR013762">
    <property type="entry name" value="Integrase-like_cat_sf"/>
</dbReference>
<feature type="domain" description="Tyr recombinase" evidence="4">
    <location>
        <begin position="74"/>
        <end position="262"/>
    </location>
</feature>
<reference evidence="5 6" key="1">
    <citation type="submission" date="2018-05" db="EMBL/GenBank/DDBJ databases">
        <title>Genomic Encyclopedia of Archaeal and Bacterial Type Strains, Phase II (KMG-II): from individual species to whole genera.</title>
        <authorList>
            <person name="Goeker M."/>
        </authorList>
    </citation>
    <scope>NUCLEOTIDE SEQUENCE [LARGE SCALE GENOMIC DNA]</scope>
    <source>
        <strain evidence="5 6">DSM 22214</strain>
    </source>
</reference>